<dbReference type="SUPFAM" id="SSF118116">
    <property type="entry name" value="DNA mismatch repair protein MutL"/>
    <property type="match status" value="2"/>
</dbReference>
<dbReference type="PANTHER" id="PTHR10073">
    <property type="entry name" value="DNA MISMATCH REPAIR PROTEIN MLH, PMS, MUTL"/>
    <property type="match status" value="1"/>
</dbReference>
<dbReference type="RefSeq" id="XP_056506788.1">
    <property type="nucleotide sequence ID" value="XM_056660290.1"/>
</dbReference>
<dbReference type="GO" id="GO:0032300">
    <property type="term" value="C:mismatch repair complex"/>
    <property type="evidence" value="ECO:0007669"/>
    <property type="project" value="InterPro"/>
</dbReference>
<name>A0A9W9EGS3_9EURO</name>
<gene>
    <name evidence="4" type="ORF">NUU61_009765</name>
</gene>
<dbReference type="GO" id="GO:0006298">
    <property type="term" value="P:mismatch repair"/>
    <property type="evidence" value="ECO:0007669"/>
    <property type="project" value="InterPro"/>
</dbReference>
<evidence type="ECO:0000313" key="4">
    <source>
        <dbReference type="EMBL" id="KAJ5081501.1"/>
    </source>
</evidence>
<feature type="compositionally biased region" description="Basic and acidic residues" evidence="2">
    <location>
        <begin position="501"/>
        <end position="516"/>
    </location>
</feature>
<evidence type="ECO:0000313" key="5">
    <source>
        <dbReference type="Proteomes" id="UP001141434"/>
    </source>
</evidence>
<reference evidence="4" key="1">
    <citation type="submission" date="2022-11" db="EMBL/GenBank/DDBJ databases">
        <authorList>
            <person name="Petersen C."/>
        </authorList>
    </citation>
    <scope>NUCLEOTIDE SEQUENCE</scope>
    <source>
        <strain evidence="4">IBT 34128</strain>
    </source>
</reference>
<reference evidence="4" key="2">
    <citation type="journal article" date="2023" name="IMA Fungus">
        <title>Comparative genomic study of the Penicillium genus elucidates a diverse pangenome and 15 lateral gene transfer events.</title>
        <authorList>
            <person name="Petersen C."/>
            <person name="Sorensen T."/>
            <person name="Nielsen M.R."/>
            <person name="Sondergaard T.E."/>
            <person name="Sorensen J.L."/>
            <person name="Fitzpatrick D.A."/>
            <person name="Frisvad J.C."/>
            <person name="Nielsen K.L."/>
        </authorList>
    </citation>
    <scope>NUCLEOTIDE SEQUENCE</scope>
    <source>
        <strain evidence="4">IBT 34128</strain>
    </source>
</reference>
<evidence type="ECO:0000256" key="2">
    <source>
        <dbReference type="SAM" id="MobiDB-lite"/>
    </source>
</evidence>
<dbReference type="GeneID" id="81399459"/>
<dbReference type="GO" id="GO:0140664">
    <property type="term" value="F:ATP-dependent DNA damage sensor activity"/>
    <property type="evidence" value="ECO:0007669"/>
    <property type="project" value="InterPro"/>
</dbReference>
<dbReference type="InterPro" id="IPR014790">
    <property type="entry name" value="MutL_C"/>
</dbReference>
<organism evidence="4 5">
    <name type="scientific">Penicillium alfredii</name>
    <dbReference type="NCBI Taxonomy" id="1506179"/>
    <lineage>
        <taxon>Eukaryota</taxon>
        <taxon>Fungi</taxon>
        <taxon>Dikarya</taxon>
        <taxon>Ascomycota</taxon>
        <taxon>Pezizomycotina</taxon>
        <taxon>Eurotiomycetes</taxon>
        <taxon>Eurotiomycetidae</taxon>
        <taxon>Eurotiales</taxon>
        <taxon>Aspergillaceae</taxon>
        <taxon>Penicillium</taxon>
    </lineage>
</organism>
<evidence type="ECO:0000259" key="3">
    <source>
        <dbReference type="SMART" id="SM00853"/>
    </source>
</evidence>
<dbReference type="OrthoDB" id="429932at2759"/>
<dbReference type="InterPro" id="IPR042120">
    <property type="entry name" value="MutL_C_dimsub"/>
</dbReference>
<dbReference type="InterPro" id="IPR038973">
    <property type="entry name" value="MutL/Mlh/Pms-like"/>
</dbReference>
<feature type="region of interest" description="Disordered" evidence="2">
    <location>
        <begin position="403"/>
        <end position="437"/>
    </location>
</feature>
<feature type="compositionally biased region" description="Basic residues" evidence="2">
    <location>
        <begin position="403"/>
        <end position="412"/>
    </location>
</feature>
<dbReference type="AlphaFoldDB" id="A0A9W9EGS3"/>
<proteinExistence type="inferred from homology"/>
<dbReference type="InterPro" id="IPR036890">
    <property type="entry name" value="HATPase_C_sf"/>
</dbReference>
<keyword evidence="5" id="KW-1185">Reference proteome</keyword>
<sequence length="979" mass="107642">MSSSGSTIRPLPSDVAAKIKSSTSITHLTGVIVELVKNSLDANSHTVFVTVDFARGSCVVEDDGHGIAPAEFQSHGGLGKAHHTSKFQVTSAYGHRGLYLASLASLSLLTVTSHHRHHQSTNSIIFHHSTPVARLVPAPVHQELRFRDHGTCVTVNNLFGNMPVRVKSRALALQRPDELEREWDTLKYSLVALMLPNPQFSKLVLSDAAKTKKVTVRLDGSVSQNQAGLQSELNLRRIGSILVQSGMVAARGLDSWHVMSASIPDLMVCAAISVAPSQTKQAQFISLGTDPILSRNQSNVLYNEVNRLFALSDFGTMGAMPEETSAASQASLDRSESMTVTSARGWARPLNKWPMFFIRINSSAARKLHNDGHEALPESDQSLQRILDVLEAMIQEFLNQHNLRPRATKRSGRMPDRTRHASGRGQEAAGQPVGTVKQNFPTASTEEAFSSRLKLPSFQKAQSTLSGPSFNSWSRVKAAKDPNSQSPRQVQAESGGMPGRNARDHTRNPHPDHQERLNGQGQEIEGQTIQSNVTPSDGDYIGTVNDLSCNAKDSLIPWVDPHTGEKHMINSRTGQTMDPRKSIIAMGSRTTDFAAGFSTADQVRRTQSAPTQIQNLWVDNLLKSWENPTFTRTETPISNLQPIAPGIQKSGFQESLHEIGTLGIAHVAKFRGRLQRHSLEAAEIIAQVDRKYIVAKIGVASVNEARENAAEEVLVLIDQHAADERSRVEQLFEEMFLPTIPSQTLPRSRRVQTVQVEPVAFEISPTENLLFRKYSHFFSSWGICYDTDETSGSAALVSVHTLPTLIAERCRLEPNLVIDLIRREVWEREDNGVGPLGSKTAPEEKDIARLNFFPSDEEPPPMQNTDAARHAPLWVQQIGGCPQVIIDLLNSRACRSAIMFNDPLSLDDCQALVSRLARCAFPFQCAHGRPSMVPILDLRSPSYASDSLVPQADVMSTSLDQEDGADLSFLEAFRACYAT</sequence>
<comment type="similarity">
    <text evidence="1">Belongs to the DNA mismatch repair MutL/HexB family.</text>
</comment>
<feature type="region of interest" description="Disordered" evidence="2">
    <location>
        <begin position="460"/>
        <end position="524"/>
    </location>
</feature>
<accession>A0A9W9EGS3</accession>
<dbReference type="EMBL" id="JAPMSZ010000012">
    <property type="protein sequence ID" value="KAJ5081501.1"/>
    <property type="molecule type" value="Genomic_DNA"/>
</dbReference>
<dbReference type="GO" id="GO:0005524">
    <property type="term" value="F:ATP binding"/>
    <property type="evidence" value="ECO:0007669"/>
    <property type="project" value="InterPro"/>
</dbReference>
<dbReference type="SUPFAM" id="SSF55874">
    <property type="entry name" value="ATPase domain of HSP90 chaperone/DNA topoisomerase II/histidine kinase"/>
    <property type="match status" value="1"/>
</dbReference>
<feature type="compositionally biased region" description="Polar residues" evidence="2">
    <location>
        <begin position="460"/>
        <end position="474"/>
    </location>
</feature>
<dbReference type="Proteomes" id="UP001141434">
    <property type="component" value="Unassembled WGS sequence"/>
</dbReference>
<dbReference type="GO" id="GO:0016887">
    <property type="term" value="F:ATP hydrolysis activity"/>
    <property type="evidence" value="ECO:0007669"/>
    <property type="project" value="InterPro"/>
</dbReference>
<dbReference type="PANTHER" id="PTHR10073:SF47">
    <property type="entry name" value="DNA MISMATCH REPAIR PROTEIN MLH3"/>
    <property type="match status" value="1"/>
</dbReference>
<dbReference type="Pfam" id="PF13589">
    <property type="entry name" value="HATPase_c_3"/>
    <property type="match status" value="1"/>
</dbReference>
<comment type="caution">
    <text evidence="4">The sequence shown here is derived from an EMBL/GenBank/DDBJ whole genome shotgun (WGS) entry which is preliminary data.</text>
</comment>
<evidence type="ECO:0000256" key="1">
    <source>
        <dbReference type="ARBA" id="ARBA00006082"/>
    </source>
</evidence>
<dbReference type="Gene3D" id="3.30.1540.20">
    <property type="entry name" value="MutL, C-terminal domain, dimerisation subdomain"/>
    <property type="match status" value="1"/>
</dbReference>
<dbReference type="SMART" id="SM00853">
    <property type="entry name" value="MutL_C"/>
    <property type="match status" value="1"/>
</dbReference>
<dbReference type="Gene3D" id="3.30.565.10">
    <property type="entry name" value="Histidine kinase-like ATPase, C-terminal domain"/>
    <property type="match status" value="1"/>
</dbReference>
<dbReference type="InterPro" id="IPR037198">
    <property type="entry name" value="MutL_C_sf"/>
</dbReference>
<feature type="compositionally biased region" description="Polar residues" evidence="2">
    <location>
        <begin position="482"/>
        <end position="492"/>
    </location>
</feature>
<protein>
    <recommendedName>
        <fullName evidence="3">MutL C-terminal dimerisation domain-containing protein</fullName>
    </recommendedName>
</protein>
<feature type="domain" description="MutL C-terminal dimerisation" evidence="3">
    <location>
        <begin position="684"/>
        <end position="904"/>
    </location>
</feature>